<dbReference type="PANTHER" id="PTHR31131">
    <property type="entry name" value="CHROMOSOME 1, WHOLE GENOME SHOTGUN SEQUENCE"/>
    <property type="match status" value="1"/>
</dbReference>
<reference evidence="3" key="2">
    <citation type="submission" date="2023-03" db="EMBL/GenBank/DDBJ databases">
        <authorList>
            <person name="Zhang Z."/>
        </authorList>
    </citation>
    <scope>NUCLEOTIDE SEQUENCE</scope>
    <source>
        <strain evidence="3">DSA</strain>
    </source>
</reference>
<dbReference type="InterPro" id="IPR049447">
    <property type="entry name" value="A9CJY8-like_N"/>
</dbReference>
<dbReference type="EMBL" id="JARPTC010000015">
    <property type="protein sequence ID" value="MDO7787667.1"/>
    <property type="molecule type" value="Genomic_DNA"/>
</dbReference>
<accession>A0AAW7ZD83</accession>
<dbReference type="AlphaFoldDB" id="A0AAW7ZD83"/>
<evidence type="ECO:0000313" key="4">
    <source>
        <dbReference type="Proteomes" id="UP001172911"/>
    </source>
</evidence>
<dbReference type="InterPro" id="IPR045865">
    <property type="entry name" value="ACT-like_dom_sf"/>
</dbReference>
<keyword evidence="4" id="KW-1185">Reference proteome</keyword>
<evidence type="ECO:0000259" key="1">
    <source>
        <dbReference type="Pfam" id="PF13840"/>
    </source>
</evidence>
<comment type="caution">
    <text evidence="3">The sequence shown here is derived from an EMBL/GenBank/DDBJ whole genome shotgun (WGS) entry which is preliminary data.</text>
</comment>
<dbReference type="InterPro" id="IPR051719">
    <property type="entry name" value="CASTOR_mTORC1"/>
</dbReference>
<feature type="domain" description="CASTOR ACT" evidence="1">
    <location>
        <begin position="56"/>
        <end position="115"/>
    </location>
</feature>
<name>A0AAW7ZD83_9FIRM</name>
<proteinExistence type="predicted"/>
<dbReference type="SUPFAM" id="SSF55021">
    <property type="entry name" value="ACT-like"/>
    <property type="match status" value="2"/>
</dbReference>
<dbReference type="InterPro" id="IPR016540">
    <property type="entry name" value="UCP008459"/>
</dbReference>
<protein>
    <submittedName>
        <fullName evidence="3">ACT domain-containing protein</fullName>
    </submittedName>
</protein>
<dbReference type="Gene3D" id="3.30.2130.10">
    <property type="entry name" value="VC0802-like"/>
    <property type="match status" value="1"/>
</dbReference>
<dbReference type="PIRSF" id="PIRSF008459">
    <property type="entry name" value="UCP008459"/>
    <property type="match status" value="1"/>
</dbReference>
<evidence type="ECO:0000313" key="3">
    <source>
        <dbReference type="EMBL" id="MDO7787667.1"/>
    </source>
</evidence>
<dbReference type="InterPro" id="IPR027795">
    <property type="entry name" value="CASTOR_ACT_dom"/>
</dbReference>
<dbReference type="PANTHER" id="PTHR31131:SF6">
    <property type="entry name" value="CASTOR ACT DOMAIN-CONTAINING PROTEIN"/>
    <property type="match status" value="1"/>
</dbReference>
<dbReference type="Proteomes" id="UP001172911">
    <property type="component" value="Unassembled WGS sequence"/>
</dbReference>
<evidence type="ECO:0000259" key="2">
    <source>
        <dbReference type="Pfam" id="PF21631"/>
    </source>
</evidence>
<reference evidence="3" key="1">
    <citation type="journal article" date="2023" name="J. Hazard. Mater.">
        <title>Anaerobic biodegradation of pyrene and benzo[a]pyrene by a new sulfate-reducing Desulforamulus aquiferis strain DSA.</title>
        <authorList>
            <person name="Zhang Z."/>
            <person name="Sun J."/>
            <person name="Gong X."/>
            <person name="Wang C."/>
            <person name="Wang H."/>
        </authorList>
    </citation>
    <scope>NUCLEOTIDE SEQUENCE</scope>
    <source>
        <strain evidence="3">DSA</strain>
    </source>
</reference>
<feature type="domain" description="A9CJY8-like N-terminal" evidence="2">
    <location>
        <begin position="8"/>
        <end position="51"/>
    </location>
</feature>
<dbReference type="Pfam" id="PF13840">
    <property type="entry name" value="ACT_7"/>
    <property type="match status" value="1"/>
</dbReference>
<dbReference type="CDD" id="cd04868">
    <property type="entry name" value="ACT_AK-like"/>
    <property type="match status" value="1"/>
</dbReference>
<sequence length="134" mass="14342">MDLSILEGTFAVCRLQPGVVPGWAFSNKDFVSVTSTEEEVSIVCNVANVPQGVICEQPWVVIKVRGPLDFGLTGILASLANPLAKAGISIFAVSTFDTDYLLVKMQDLPKARQILLDNGHCFDGFALNVAVSTV</sequence>
<organism evidence="3 4">
    <name type="scientific">Desulforamulus aquiferis</name>
    <dbReference type="NCBI Taxonomy" id="1397668"/>
    <lineage>
        <taxon>Bacteria</taxon>
        <taxon>Bacillati</taxon>
        <taxon>Bacillota</taxon>
        <taxon>Clostridia</taxon>
        <taxon>Eubacteriales</taxon>
        <taxon>Peptococcaceae</taxon>
        <taxon>Desulforamulus</taxon>
    </lineage>
</organism>
<gene>
    <name evidence="3" type="ORF">P6N53_10605</name>
</gene>
<dbReference type="Pfam" id="PF21631">
    <property type="entry name" value="A9CJY8-like_N"/>
    <property type="match status" value="1"/>
</dbReference>
<dbReference type="RefSeq" id="WP_304542889.1">
    <property type="nucleotide sequence ID" value="NZ_JARPTC010000015.1"/>
</dbReference>